<reference evidence="7 8" key="1">
    <citation type="submission" date="2021-11" db="EMBL/GenBank/DDBJ databases">
        <title>Whole genome sequences of diphtheriae toxin producing Corynebacterium ulcerans isolates from cats in Osaka, Japan.</title>
        <authorList>
            <person name="Umeda K."/>
            <person name="Hirai Y."/>
        </authorList>
    </citation>
    <scope>NUCLEOTIDE SEQUENCE [LARGE SCALE GENOMIC DNA]</scope>
    <source>
        <strain evidence="7 8">12109B-1</strain>
    </source>
</reference>
<evidence type="ECO:0000259" key="6">
    <source>
        <dbReference type="Pfam" id="PF25990"/>
    </source>
</evidence>
<proteinExistence type="predicted"/>
<comment type="subcellular location">
    <subcellularLocation>
        <location evidence="1">Cell envelope</location>
    </subcellularLocation>
</comment>
<dbReference type="PANTHER" id="PTHR32347">
    <property type="entry name" value="EFFLUX SYSTEM COMPONENT YKNX-RELATED"/>
    <property type="match status" value="1"/>
</dbReference>
<dbReference type="EMBL" id="BQFK01000004">
    <property type="protein sequence ID" value="GJJ43355.1"/>
    <property type="molecule type" value="Genomic_DNA"/>
</dbReference>
<dbReference type="Gene3D" id="1.10.287.470">
    <property type="entry name" value="Helix hairpin bin"/>
    <property type="match status" value="1"/>
</dbReference>
<evidence type="ECO:0000256" key="5">
    <source>
        <dbReference type="SAM" id="Phobius"/>
    </source>
</evidence>
<evidence type="ECO:0000256" key="3">
    <source>
        <dbReference type="SAM" id="Coils"/>
    </source>
</evidence>
<keyword evidence="5" id="KW-0472">Membrane</keyword>
<feature type="transmembrane region" description="Helical" evidence="5">
    <location>
        <begin position="18"/>
        <end position="37"/>
    </location>
</feature>
<dbReference type="SUPFAM" id="SSF111369">
    <property type="entry name" value="HlyD-like secretion proteins"/>
    <property type="match status" value="1"/>
</dbReference>
<comment type="caution">
    <text evidence="7">The sequence shown here is derived from an EMBL/GenBank/DDBJ whole genome shotgun (WGS) entry which is preliminary data.</text>
</comment>
<evidence type="ECO:0000256" key="4">
    <source>
        <dbReference type="SAM" id="MobiDB-lite"/>
    </source>
</evidence>
<keyword evidence="5" id="KW-0812">Transmembrane</keyword>
<dbReference type="RefSeq" id="WP_013912460.1">
    <property type="nucleotide sequence ID" value="NZ_AP019662.1"/>
</dbReference>
<name>A0ABD0BGM1_CORUL</name>
<dbReference type="Pfam" id="PF25990">
    <property type="entry name" value="Beta-barrel_YknX"/>
    <property type="match status" value="1"/>
</dbReference>
<dbReference type="AlphaFoldDB" id="A0ABD0BGM1"/>
<dbReference type="Gene3D" id="2.40.50.100">
    <property type="match status" value="1"/>
</dbReference>
<accession>A0ABD0BGM1</accession>
<evidence type="ECO:0000256" key="1">
    <source>
        <dbReference type="ARBA" id="ARBA00004196"/>
    </source>
</evidence>
<feature type="region of interest" description="Disordered" evidence="4">
    <location>
        <begin position="226"/>
        <end position="256"/>
    </location>
</feature>
<sequence length="596" mass="63850">MPPAVVSRALTALKKKKVFIPLLSVLALVGVGAYFIAPEEQGQVVPVSEYTQLESAEVANRVLVEGTVEPIRTATLYTHLTGPVATISTKVGDKVSADQLLAKIDTSSTKTELDNQRATAAQNLNQAMAQAETAQQQYDHLKSRLDQGLNTEINSANAQRRQANEEYIKAQQAFERKAQDRQHVNTPELRTQDAAVKQARDQLFSAALDAARSGAATVFGITRSSQENEGLSQDRTRLTELKTERDQAQDDKKAELDSQIAALESQMRNRNQSPDGTGQSVVESVIGSADSLVKLNGAQRQLAEAERNYIATLATVDRELSDAQRGVANAFEAHKEASTNAAAAEFAAQQQLDQQELAINQAWRSANTAQDSSALTLNKLQLDINSSDVRAPFSGVVMAVPAQQGKPAAGEGIVTIGDDSSLIVNANVKEADVAKLRVNDKVTLTSTSSGTKTFEGRIKKIVNVAKLPAAGAENATKAKPLYPVEIELTGNRDGLLIGGSVKARVNIDKNRETIKLPAEAVYQEGNTKKVLVLAEKDGSSVIEARTVTVGNTTDIIAEITGGELKPGDKVLNQASKYKDMIGTSVSMQQDAIVEGK</sequence>
<evidence type="ECO:0000313" key="8">
    <source>
        <dbReference type="Proteomes" id="UP001205910"/>
    </source>
</evidence>
<keyword evidence="2 3" id="KW-0175">Coiled coil</keyword>
<feature type="coiled-coil region" evidence="3">
    <location>
        <begin position="110"/>
        <end position="173"/>
    </location>
</feature>
<organism evidence="7 8">
    <name type="scientific">Corynebacterium ulcerans</name>
    <dbReference type="NCBI Taxonomy" id="65058"/>
    <lineage>
        <taxon>Bacteria</taxon>
        <taxon>Bacillati</taxon>
        <taxon>Actinomycetota</taxon>
        <taxon>Actinomycetes</taxon>
        <taxon>Mycobacteriales</taxon>
        <taxon>Corynebacteriaceae</taxon>
        <taxon>Corynebacterium</taxon>
    </lineage>
</organism>
<dbReference type="PANTHER" id="PTHR32347:SF14">
    <property type="entry name" value="EFFLUX SYSTEM COMPONENT YKNX-RELATED"/>
    <property type="match status" value="1"/>
</dbReference>
<dbReference type="GO" id="GO:0030313">
    <property type="term" value="C:cell envelope"/>
    <property type="evidence" value="ECO:0007669"/>
    <property type="project" value="UniProtKB-SubCell"/>
</dbReference>
<dbReference type="Gene3D" id="2.40.30.170">
    <property type="match status" value="1"/>
</dbReference>
<keyword evidence="5" id="KW-1133">Transmembrane helix</keyword>
<dbReference type="InterPro" id="IPR050465">
    <property type="entry name" value="UPF0194_transport"/>
</dbReference>
<evidence type="ECO:0000256" key="2">
    <source>
        <dbReference type="ARBA" id="ARBA00023054"/>
    </source>
</evidence>
<dbReference type="InterPro" id="IPR058636">
    <property type="entry name" value="Beta-barrel_YknX"/>
</dbReference>
<feature type="domain" description="YknX-like beta-barrel" evidence="6">
    <location>
        <begin position="422"/>
        <end position="502"/>
    </location>
</feature>
<feature type="compositionally biased region" description="Basic and acidic residues" evidence="4">
    <location>
        <begin position="232"/>
        <end position="256"/>
    </location>
</feature>
<protein>
    <submittedName>
        <fullName evidence="7">RND transporter</fullName>
    </submittedName>
</protein>
<dbReference type="Gene3D" id="2.40.420.20">
    <property type="match status" value="1"/>
</dbReference>
<gene>
    <name evidence="7" type="ORF">CULCOIPH005_15440</name>
</gene>
<evidence type="ECO:0000313" key="7">
    <source>
        <dbReference type="EMBL" id="GJJ43355.1"/>
    </source>
</evidence>
<dbReference type="Proteomes" id="UP001205910">
    <property type="component" value="Unassembled WGS sequence"/>
</dbReference>